<evidence type="ECO:0000313" key="2">
    <source>
        <dbReference type="Proteomes" id="UP001161567"/>
    </source>
</evidence>
<accession>A0AA42QRK6</accession>
<reference evidence="1" key="1">
    <citation type="submission" date="2022-09" db="EMBL/GenBank/DDBJ databases">
        <title>Intensive care unit water sources are persistently colonized with multi-drug resistant bacteria and are the site of extensive horizontal gene transfer of antibiotic resistance genes.</title>
        <authorList>
            <person name="Diorio-Toth L."/>
        </authorList>
    </citation>
    <scope>NUCLEOTIDE SEQUENCE</scope>
    <source>
        <strain evidence="1">GD03725</strain>
    </source>
</reference>
<dbReference type="EMBL" id="JAOCIL010000001">
    <property type="protein sequence ID" value="MDH1439430.1"/>
    <property type="molecule type" value="Genomic_DNA"/>
</dbReference>
<dbReference type="RefSeq" id="WP_279739151.1">
    <property type="nucleotide sequence ID" value="NZ_JAOCGU010000001.1"/>
</dbReference>
<proteinExistence type="predicted"/>
<comment type="caution">
    <text evidence="1">The sequence shown here is derived from an EMBL/GenBank/DDBJ whole genome shotgun (WGS) entry which is preliminary data.</text>
</comment>
<name>A0AA42QRK6_ACIJO</name>
<evidence type="ECO:0000313" key="1">
    <source>
        <dbReference type="EMBL" id="MDH1439430.1"/>
    </source>
</evidence>
<organism evidence="1 2">
    <name type="scientific">Acinetobacter johnsonii</name>
    <dbReference type="NCBI Taxonomy" id="40214"/>
    <lineage>
        <taxon>Bacteria</taxon>
        <taxon>Pseudomonadati</taxon>
        <taxon>Pseudomonadota</taxon>
        <taxon>Gammaproteobacteria</taxon>
        <taxon>Moraxellales</taxon>
        <taxon>Moraxellaceae</taxon>
        <taxon>Acinetobacter</taxon>
    </lineage>
</organism>
<dbReference type="AlphaFoldDB" id="A0AA42QRK6"/>
<dbReference type="Proteomes" id="UP001161567">
    <property type="component" value="Unassembled WGS sequence"/>
</dbReference>
<gene>
    <name evidence="1" type="ORF">N5I27_14000</name>
</gene>
<sequence length="245" mass="28002">MATDKSLCELKVLSLLIPRQSEEAVQSGYMESIRALKQSQEKLNQTMALVQKNEPHDSVLANLLKDGQMINKNIDIIANNQRHLNSLYDYKLVVFEKIPGIQAEYNLLTDMMARQNYPSDQVIIAKNQVFIAERILRSINSLSEINEFSSDSMDGFLADFDVFNTYLQAQLNGNAELGVKRVNDAEMREGLLSIQEDIQVILELKAFNLLQKREPLASTYQAARENAKISDDMFIKLNRLERTRQ</sequence>
<protein>
    <submittedName>
        <fullName evidence="1">Pilus assembly protein PilJ</fullName>
    </submittedName>
</protein>